<reference evidence="10 11" key="1">
    <citation type="submission" date="2025-05" db="UniProtKB">
        <authorList>
            <consortium name="RefSeq"/>
        </authorList>
    </citation>
    <scope>IDENTIFICATION</scope>
    <source>
        <tissue evidence="10 11">Cell line</tissue>
    </source>
</reference>
<evidence type="ECO:0000256" key="6">
    <source>
        <dbReference type="ARBA" id="ARBA00023136"/>
    </source>
</evidence>
<keyword evidence="5 7" id="KW-0496">Mitochondrion</keyword>
<keyword evidence="7" id="KW-0999">Mitochondrion inner membrane</keyword>
<evidence type="ECO:0000256" key="7">
    <source>
        <dbReference type="RuleBase" id="RU363021"/>
    </source>
</evidence>
<sequence>MSSLMSSILFSTPMGKLTTVPAGLICASITVHAAKEEYKKQLVKPEQLPIYTAPPLQSKYVEEQPGHLQMGFASIRTTTSRYIGWCKGVYVFMKNGIMDTVQFGKDVYVYLKNPPRDFLPKIGVITVSGLAGLVSARKGSRFKKIAYPLGLATLGAAVCYPVQSVIIAKVTGKKAYTTSEQIYEAVISLWTKINKKEPFPKPKEKPKLGNSAEIEIPAKTADSLKYSVPLPTELISETKRKSESTSGKSSTSPPPEGDGLMMKRPSSVLQCSVSYSPGLGTSGSVSYVYFICPDIEFWPVFPSLQSSAETFFAFHELCLVPTE</sequence>
<dbReference type="InterPro" id="IPR033182">
    <property type="entry name" value="MIC26/MIC27_animal"/>
</dbReference>
<accession>A0ABM4ZBV6</accession>
<organism evidence="9 10">
    <name type="scientific">Vulpes vulpes</name>
    <name type="common">Red fox</name>
    <dbReference type="NCBI Taxonomy" id="9627"/>
    <lineage>
        <taxon>Eukaryota</taxon>
        <taxon>Metazoa</taxon>
        <taxon>Chordata</taxon>
        <taxon>Craniata</taxon>
        <taxon>Vertebrata</taxon>
        <taxon>Euteleostomi</taxon>
        <taxon>Mammalia</taxon>
        <taxon>Eutheria</taxon>
        <taxon>Laurasiatheria</taxon>
        <taxon>Carnivora</taxon>
        <taxon>Caniformia</taxon>
        <taxon>Canidae</taxon>
        <taxon>Vulpes</taxon>
    </lineage>
</organism>
<comment type="subcellular location">
    <subcellularLocation>
        <location evidence="7">Mitochondrion inner membrane</location>
    </subcellularLocation>
    <subcellularLocation>
        <location evidence="1">Mitochondrion membrane</location>
    </subcellularLocation>
</comment>
<dbReference type="RefSeq" id="XP_072600026.1">
    <property type="nucleotide sequence ID" value="XM_072743925.1"/>
</dbReference>
<evidence type="ECO:0000313" key="11">
    <source>
        <dbReference type="RefSeq" id="XP_072600026.1"/>
    </source>
</evidence>
<comment type="function">
    <text evidence="7">Component of the MICOS complex, a large protein complex of the mitochondrial inner membrane that plays crucial roles in the maintenance of crista junctions, inner membrane architecture, and formation of contact sites to the outer membrane.</text>
</comment>
<dbReference type="InterPro" id="IPR019166">
    <property type="entry name" value="MIC26/MIC27"/>
</dbReference>
<keyword evidence="6" id="KW-0472">Membrane</keyword>
<evidence type="ECO:0000256" key="4">
    <source>
        <dbReference type="ARBA" id="ARBA00022989"/>
    </source>
</evidence>
<feature type="region of interest" description="Disordered" evidence="8">
    <location>
        <begin position="237"/>
        <end position="263"/>
    </location>
</feature>
<dbReference type="Proteomes" id="UP001652641">
    <property type="component" value="Chromosome X"/>
</dbReference>
<keyword evidence="9" id="KW-1185">Reference proteome</keyword>
<evidence type="ECO:0000256" key="2">
    <source>
        <dbReference type="ARBA" id="ARBA00010904"/>
    </source>
</evidence>
<evidence type="ECO:0000313" key="9">
    <source>
        <dbReference type="Proteomes" id="UP001652641"/>
    </source>
</evidence>
<comment type="subunit">
    <text evidence="7">Component of the mitochondrial contact site and cristae organizing system (MICOS) complex.</text>
</comment>
<keyword evidence="4" id="KW-1133">Transmembrane helix</keyword>
<evidence type="ECO:0000256" key="8">
    <source>
        <dbReference type="SAM" id="MobiDB-lite"/>
    </source>
</evidence>
<protein>
    <recommendedName>
        <fullName evidence="7">MICOS complex subunit</fullName>
    </recommendedName>
</protein>
<evidence type="ECO:0000256" key="3">
    <source>
        <dbReference type="ARBA" id="ARBA00022692"/>
    </source>
</evidence>
<name>A0ABM4ZBV6_VULVU</name>
<keyword evidence="3" id="KW-0812">Transmembrane</keyword>
<evidence type="ECO:0000313" key="10">
    <source>
        <dbReference type="RefSeq" id="XP_072600025.1"/>
    </source>
</evidence>
<proteinExistence type="inferred from homology"/>
<comment type="similarity">
    <text evidence="2">Belongs to the apolipoprotein O/MICOS complex subunit Mic27 family.</text>
</comment>
<dbReference type="PANTHER" id="PTHR14564">
    <property type="entry name" value="MICOS COMPLEX SUBUNIT MIC26 / MIC27 FAMILY MEMBER"/>
    <property type="match status" value="1"/>
</dbReference>
<dbReference type="RefSeq" id="XP_072600025.1">
    <property type="nucleotide sequence ID" value="XM_072743924.1"/>
</dbReference>
<gene>
    <name evidence="10 11" type="primary">APOOL</name>
</gene>
<evidence type="ECO:0000256" key="5">
    <source>
        <dbReference type="ARBA" id="ARBA00023128"/>
    </source>
</evidence>
<dbReference type="GeneID" id="112933577"/>
<evidence type="ECO:0000256" key="1">
    <source>
        <dbReference type="ARBA" id="ARBA00004325"/>
    </source>
</evidence>
<dbReference type="Pfam" id="PF09769">
    <property type="entry name" value="ApoO"/>
    <property type="match status" value="1"/>
</dbReference>